<sequence>MMGYQKAVNLDPDQATAHDRRDSFALPGNAVARRFFSPSVKSVQDLAGPRHDLLAALDRVVAQ</sequence>
<accession>A0A319EE98</accession>
<organism evidence="1 2">
    <name type="scientific">Aspergillus sclerotiicarbonarius (strain CBS 121057 / IBT 28362)</name>
    <dbReference type="NCBI Taxonomy" id="1448318"/>
    <lineage>
        <taxon>Eukaryota</taxon>
        <taxon>Fungi</taxon>
        <taxon>Dikarya</taxon>
        <taxon>Ascomycota</taxon>
        <taxon>Pezizomycotina</taxon>
        <taxon>Eurotiomycetes</taxon>
        <taxon>Eurotiomycetidae</taxon>
        <taxon>Eurotiales</taxon>
        <taxon>Aspergillaceae</taxon>
        <taxon>Aspergillus</taxon>
        <taxon>Aspergillus subgen. Circumdati</taxon>
    </lineage>
</organism>
<evidence type="ECO:0000313" key="1">
    <source>
        <dbReference type="EMBL" id="PYI06165.1"/>
    </source>
</evidence>
<proteinExistence type="predicted"/>
<dbReference type="EMBL" id="KZ826352">
    <property type="protein sequence ID" value="PYI06165.1"/>
    <property type="molecule type" value="Genomic_DNA"/>
</dbReference>
<name>A0A319EE98_ASPSB</name>
<keyword evidence="2" id="KW-1185">Reference proteome</keyword>
<dbReference type="VEuPathDB" id="FungiDB:BO78DRAFT_125376"/>
<dbReference type="Proteomes" id="UP000248423">
    <property type="component" value="Unassembled WGS sequence"/>
</dbReference>
<evidence type="ECO:0000313" key="2">
    <source>
        <dbReference type="Proteomes" id="UP000248423"/>
    </source>
</evidence>
<gene>
    <name evidence="1" type="ORF">BO78DRAFT_125376</name>
</gene>
<protein>
    <submittedName>
        <fullName evidence="1">Uncharacterized protein</fullName>
    </submittedName>
</protein>
<dbReference type="AlphaFoldDB" id="A0A319EE98"/>
<reference evidence="1 2" key="1">
    <citation type="submission" date="2018-02" db="EMBL/GenBank/DDBJ databases">
        <title>The genomes of Aspergillus section Nigri reveals drivers in fungal speciation.</title>
        <authorList>
            <consortium name="DOE Joint Genome Institute"/>
            <person name="Vesth T.C."/>
            <person name="Nybo J."/>
            <person name="Theobald S."/>
            <person name="Brandl J."/>
            <person name="Frisvad J.C."/>
            <person name="Nielsen K.F."/>
            <person name="Lyhne E.K."/>
            <person name="Kogle M.E."/>
            <person name="Kuo A."/>
            <person name="Riley R."/>
            <person name="Clum A."/>
            <person name="Nolan M."/>
            <person name="Lipzen A."/>
            <person name="Salamov A."/>
            <person name="Henrissat B."/>
            <person name="Wiebenga A."/>
            <person name="De vries R.P."/>
            <person name="Grigoriev I.V."/>
            <person name="Mortensen U.H."/>
            <person name="Andersen M.R."/>
            <person name="Baker S.E."/>
        </authorList>
    </citation>
    <scope>NUCLEOTIDE SEQUENCE [LARGE SCALE GENOMIC DNA]</scope>
    <source>
        <strain evidence="1 2">CBS 121057</strain>
    </source>
</reference>